<dbReference type="KEGG" id="mmc:Mmcs_3813"/>
<organism evidence="1">
    <name type="scientific">Mycobacterium sp. (strain MCS)</name>
    <dbReference type="NCBI Taxonomy" id="164756"/>
    <lineage>
        <taxon>Bacteria</taxon>
        <taxon>Bacillati</taxon>
        <taxon>Actinomycetota</taxon>
        <taxon>Actinomycetes</taxon>
        <taxon>Mycobacteriales</taxon>
        <taxon>Mycobacteriaceae</taxon>
        <taxon>Mycobacterium</taxon>
    </lineage>
</organism>
<accession>A0A5Q5BNB9</accession>
<gene>
    <name evidence="1" type="ordered locus">Mmcs_3813</name>
</gene>
<proteinExistence type="predicted"/>
<dbReference type="AlphaFoldDB" id="A0A5Q5BNB9"/>
<protein>
    <submittedName>
        <fullName evidence="1">Uncharacterized protein</fullName>
    </submittedName>
</protein>
<name>A0A5Q5BNB9_MYCSS</name>
<reference evidence="1" key="1">
    <citation type="submission" date="2006-06" db="EMBL/GenBank/DDBJ databases">
        <title>Complete sequence of chromosome of Mycobacterium sp. MCS.</title>
        <authorList>
            <consortium name="US DOE Joint Genome Institute"/>
            <person name="Copeland A."/>
            <person name="Lucas S."/>
            <person name="Lapidus A."/>
            <person name="Barry K."/>
            <person name="Detter J.C."/>
            <person name="Glavina del Rio T."/>
            <person name="Hammon N."/>
            <person name="Israni S."/>
            <person name="Dalin E."/>
            <person name="Tice H."/>
            <person name="Pitluck S."/>
            <person name="Martinez M."/>
            <person name="Schmutz J."/>
            <person name="Larimer F."/>
            <person name="Land M."/>
            <person name="Hauser L."/>
            <person name="Kyrpides N."/>
            <person name="Kim E."/>
            <person name="Miller C.D."/>
            <person name="Hughes J.E."/>
            <person name="Anderson A.J."/>
            <person name="Sims R.C."/>
            <person name="Richardson P."/>
        </authorList>
    </citation>
    <scope>NUCLEOTIDE SEQUENCE [LARGE SCALE GENOMIC DNA]</scope>
    <source>
        <strain evidence="1">MCS</strain>
    </source>
</reference>
<dbReference type="EMBL" id="CP000384">
    <property type="protein sequence ID" value="ABG09919.1"/>
    <property type="molecule type" value="Genomic_DNA"/>
</dbReference>
<sequence>MRPNPHLVQPPVPDTPRLREAREALQTCYGKQESIAAIREYLAALAEARARPGRGADAAVAERLCCECQTRPATTDDGLCRSCHIAETREQAALLLDVPPEKENSR</sequence>
<evidence type="ECO:0000313" key="1">
    <source>
        <dbReference type="EMBL" id="ABG09919.1"/>
    </source>
</evidence>